<feature type="region of interest" description="Disordered" evidence="4">
    <location>
        <begin position="945"/>
        <end position="964"/>
    </location>
</feature>
<evidence type="ECO:0000256" key="3">
    <source>
        <dbReference type="SAM" id="Coils"/>
    </source>
</evidence>
<feature type="coiled-coil region" evidence="3">
    <location>
        <begin position="339"/>
        <end position="366"/>
    </location>
</feature>
<evidence type="ECO:0000313" key="7">
    <source>
        <dbReference type="Proteomes" id="UP001176940"/>
    </source>
</evidence>
<dbReference type="EMBL" id="CAUEEQ010005946">
    <property type="protein sequence ID" value="CAJ0929554.1"/>
    <property type="molecule type" value="Genomic_DNA"/>
</dbReference>
<sequence length="1814" mass="201215">MSWGTLDVDLMASWFNAKVPQFVARSQDPRAIGADVLVLPWSQFHLPYLFPPLPLLPRVIRKIRAEGVPDAVPYVPLGQGSSPTVPYFPPEVVFSFHLNEDIKLPSLCPAPTHHVEKALHSLDLVRALRKYVSRTASFRHMNALFVLPAGHRKGLAASKLTISRWIRSTIQEAYHVRGKPIPAGLRAHSTRSVGASWAIRNQASAEQVCKAATLSSLHTFSKHYNVHTLASSDASLGVGQFYSDSTKMGSDSTALPEPTITPTLCQHPGLFLLVGLHHLTDVPAQLQLQQMAQQQQQQFQQQQVAALQQQQQHQQQQQFQVAQQSVMQPQQQQQFQMAVAAAQQQQQAQQQQAQQLQAAAQQQQHMLKLQIQQNQQQRRYPFSDEELAVWSKVPKVDAAVASTSKQSSLPVEDAGILLDPLDRKTEALLKGSWETNTGAFKPAISSTCTARSLLVWVDQLEQQIKGKVARDKILQAVPLIKSAAAFLADASADSLRLAARCFMAGLDFKDAYYHLPICAEHQQYLRVAVQIQGRIRHFQFTAMPFGLSMAPRVFTKVMLEVMAYLRHQDTLIVLYLDDFLIIGNSASQCKERLTNAISSLQDLGWMVNFKNSRLHPETLQSFLGLILYSLRGSHIRVLSDNTTVVAYLNHQGGTRSGSLCSAANIFNLAENNFLSLTALHIRGVENLKADFLSRHTLRQGEWTLNPRIFKNIVDIWGLPQIDLFATRNNRQVPMFASLNPTDHPDMIDSLQHLWEYDLAYAFPPMMLIPLVIKKIREEKARGHGKGHGVTKATLSRWIREAIHLAYSSKVKDPPEGLKAHSARAVSSSWAENKDISIELICKAATWSSPSTFYRHYRLDLSSASDLAFGRAVLSTQLQQQQMTQQMAAHIHRIQQQQQQQQQQQVMQQPLQQQQMQQQQPQQVMQLQLQQQQQVAQSQQQLLSTQPPTQSLIQPGQALPGPIPSQVMSVTITPQHQQQQQQLKIIQQIRAHVQAQQQAQQQTQQVQQAAQQQVQQQAAQQQAAQAHMAAAGNQVNQSTIPLMSSPSPVQQVQTPQSMPPPPQPSPQPSQPMSQPNSNVRYSTLTKLHAQSIPTALSKPSFCQNPTEFQCAFSRAPQYSSPCCRHIQQHICIYLDCNPNSVMSPASTSQSDEQQYLEKLKQLSKYIEPLRRMINKIDKNEDRKKEDLSKMKSLLDILTDPSKRCPLQTLQKCEIALEKLKNDMIVTTPPPPTVPSTKQQYLCQPLLDAVLANIRSPVFNHSLYRTFVPAMTAIHGQPITAQTVIPRKRKYEDDERQTIPNVLQGEVAKLHSKFLINLDPSHCSNNGTVHLICKLVVKYYNPGMADAASAMAGNPDLPPSTDLLPSPPFCGPSSCPLHPSSSPLPPCSDPPPVLPPPPPPPYLPSLPVSVFSMGTAIFQNGGRMRSAPAESADRQIRSMYILITVIGFITVIKKKKKMVFPEGYRVNSHTCSPTMRTMSTACTATPYPHRSLSRTKILAHKRDQKSGPGSVPHPLAHQSLLVGGDEDVQLHGRLTPSTASGSCAAGSAATLSLAVCAAAAPLLPARRPHLHRQRLCLVCGRTFVSMQRGPYRQPRRSLRRPYLGRPRLSRGLLPVTRSAHFLYHRAGFLPPDKLCPAFPTHRRHLGWLRPFLHAASGSSGHEFSPSCHAPAPGNFAERSFWGHSTPSAPGIHSIFLQACSSWYPGFSSASPTLHVRPVTASLPQVSPPPRCVSPAATRLFPPPRIPRLFRQRVIPPSQAGPPLSQSVADLTRVSQTLVPALDRLPLQTPAVASGSQEPPPEALLDKPQKVQTGTSV</sequence>
<dbReference type="Gene3D" id="1.10.443.10">
    <property type="entry name" value="Intergrase catalytic core"/>
    <property type="match status" value="2"/>
</dbReference>
<feature type="compositionally biased region" description="Pro residues" evidence="4">
    <location>
        <begin position="1056"/>
        <end position="1068"/>
    </location>
</feature>
<dbReference type="CDD" id="cd09275">
    <property type="entry name" value="RNase_HI_RT_DIRS1"/>
    <property type="match status" value="1"/>
</dbReference>
<evidence type="ECO:0000256" key="2">
    <source>
        <dbReference type="ARBA" id="ARBA00012180"/>
    </source>
</evidence>
<dbReference type="InterPro" id="IPR000477">
    <property type="entry name" value="RT_dom"/>
</dbReference>
<dbReference type="Pfam" id="PF21538">
    <property type="entry name" value="Med15_M"/>
    <property type="match status" value="1"/>
</dbReference>
<evidence type="ECO:0000256" key="4">
    <source>
        <dbReference type="SAM" id="MobiDB-lite"/>
    </source>
</evidence>
<dbReference type="InterPro" id="IPR043502">
    <property type="entry name" value="DNA/RNA_pol_sf"/>
</dbReference>
<dbReference type="InterPro" id="IPR013762">
    <property type="entry name" value="Integrase-like_cat_sf"/>
</dbReference>
<keyword evidence="3" id="KW-0175">Coiled coil</keyword>
<protein>
    <recommendedName>
        <fullName evidence="2">ribonuclease H</fullName>
        <ecNumber evidence="2">3.1.26.4</ecNumber>
    </recommendedName>
</protein>
<dbReference type="CDD" id="cd03714">
    <property type="entry name" value="RT_DIRS1"/>
    <property type="match status" value="1"/>
</dbReference>
<keyword evidence="7" id="KW-1185">Reference proteome</keyword>
<accession>A0ABN9L4M9</accession>
<organism evidence="6 7">
    <name type="scientific">Ranitomeya imitator</name>
    <name type="common">mimic poison frog</name>
    <dbReference type="NCBI Taxonomy" id="111125"/>
    <lineage>
        <taxon>Eukaryota</taxon>
        <taxon>Metazoa</taxon>
        <taxon>Chordata</taxon>
        <taxon>Craniata</taxon>
        <taxon>Vertebrata</taxon>
        <taxon>Euteleostomi</taxon>
        <taxon>Amphibia</taxon>
        <taxon>Batrachia</taxon>
        <taxon>Anura</taxon>
        <taxon>Neobatrachia</taxon>
        <taxon>Hyloidea</taxon>
        <taxon>Dendrobatidae</taxon>
        <taxon>Dendrobatinae</taxon>
        <taxon>Ranitomeya</taxon>
    </lineage>
</organism>
<proteinExistence type="inferred from homology"/>
<dbReference type="EC" id="3.1.26.4" evidence="2"/>
<name>A0ABN9L4M9_9NEOB</name>
<evidence type="ECO:0000313" key="6">
    <source>
        <dbReference type="EMBL" id="CAJ0929554.1"/>
    </source>
</evidence>
<evidence type="ECO:0000259" key="5">
    <source>
        <dbReference type="PROSITE" id="PS50878"/>
    </source>
</evidence>
<dbReference type="PANTHER" id="PTHR31804">
    <property type="entry name" value="MEDIATOR OF RNA POLYMERASE II TRANSCRIPTION SUBUNIT 15"/>
    <property type="match status" value="1"/>
</dbReference>
<dbReference type="Proteomes" id="UP001176940">
    <property type="component" value="Unassembled WGS sequence"/>
</dbReference>
<comment type="caution">
    <text evidence="6">The sequence shown here is derived from an EMBL/GenBank/DDBJ whole genome shotgun (WGS) entry which is preliminary data.</text>
</comment>
<dbReference type="InterPro" id="IPR048385">
    <property type="entry name" value="Med15_central"/>
</dbReference>
<evidence type="ECO:0000256" key="1">
    <source>
        <dbReference type="ARBA" id="ARBA00010879"/>
    </source>
</evidence>
<feature type="region of interest" description="Disordered" evidence="4">
    <location>
        <begin position="1378"/>
        <end position="1397"/>
    </location>
</feature>
<feature type="region of interest" description="Disordered" evidence="4">
    <location>
        <begin position="1037"/>
        <end position="1077"/>
    </location>
</feature>
<feature type="compositionally biased region" description="Pro residues" evidence="4">
    <location>
        <begin position="1380"/>
        <end position="1397"/>
    </location>
</feature>
<dbReference type="Gene3D" id="1.10.287.3160">
    <property type="match status" value="1"/>
</dbReference>
<feature type="domain" description="Reverse transcriptase" evidence="5">
    <location>
        <begin position="309"/>
        <end position="627"/>
    </location>
</feature>
<dbReference type="PROSITE" id="PS50878">
    <property type="entry name" value="RT_POL"/>
    <property type="match status" value="1"/>
</dbReference>
<feature type="compositionally biased region" description="Low complexity" evidence="4">
    <location>
        <begin position="1043"/>
        <end position="1055"/>
    </location>
</feature>
<reference evidence="6" key="1">
    <citation type="submission" date="2023-07" db="EMBL/GenBank/DDBJ databases">
        <authorList>
            <person name="Stuckert A."/>
        </authorList>
    </citation>
    <scope>NUCLEOTIDE SEQUENCE</scope>
</reference>
<dbReference type="Gene3D" id="3.30.70.270">
    <property type="match status" value="1"/>
</dbReference>
<gene>
    <name evidence="6" type="ORF">RIMI_LOCUS3857376</name>
</gene>
<dbReference type="InterPro" id="IPR043128">
    <property type="entry name" value="Rev_trsase/Diguanyl_cyclase"/>
</dbReference>
<dbReference type="PANTHER" id="PTHR31804:SF3">
    <property type="entry name" value="MEDIATOR OF RNA POLYMERASE II TRANSCRIPTION SUBUNIT 15"/>
    <property type="match status" value="1"/>
</dbReference>
<feature type="region of interest" description="Disordered" evidence="4">
    <location>
        <begin position="1786"/>
        <end position="1814"/>
    </location>
</feature>
<comment type="similarity">
    <text evidence="1">Belongs to the beta type-B retroviral polymerase family. HERV class-II K(HML-2) pol subfamily.</text>
</comment>
<dbReference type="SUPFAM" id="SSF56672">
    <property type="entry name" value="DNA/RNA polymerases"/>
    <property type="match status" value="1"/>
</dbReference>
<dbReference type="Pfam" id="PF00078">
    <property type="entry name" value="RVT_1"/>
    <property type="match status" value="1"/>
</dbReference>